<dbReference type="KEGG" id="ela:UCREL1_7312"/>
<reference evidence="3" key="1">
    <citation type="journal article" date="2013" name="Genome Announc.">
        <title>Draft genome sequence of the grapevine dieback fungus Eutypa lata UCR-EL1.</title>
        <authorList>
            <person name="Blanco-Ulate B."/>
            <person name="Rolshausen P.E."/>
            <person name="Cantu D."/>
        </authorList>
    </citation>
    <scope>NUCLEOTIDE SEQUENCE [LARGE SCALE GENOMIC DNA]</scope>
    <source>
        <strain evidence="3">UCR-EL1</strain>
    </source>
</reference>
<dbReference type="Gene3D" id="2.170.270.10">
    <property type="entry name" value="SET domain"/>
    <property type="match status" value="1"/>
</dbReference>
<dbReference type="CDD" id="cd20071">
    <property type="entry name" value="SET_SMYD"/>
    <property type="match status" value="1"/>
</dbReference>
<dbReference type="HOGENOM" id="CLU_741914_0_0_1"/>
<dbReference type="InterPro" id="IPR046341">
    <property type="entry name" value="SET_dom_sf"/>
</dbReference>
<feature type="domain" description="SET" evidence="1">
    <location>
        <begin position="1"/>
        <end position="211"/>
    </location>
</feature>
<dbReference type="STRING" id="1287681.M7SNC5"/>
<gene>
    <name evidence="2" type="ORF">UCREL1_7312</name>
</gene>
<accession>M7SNC5</accession>
<dbReference type="Pfam" id="PF00856">
    <property type="entry name" value="SET"/>
    <property type="match status" value="1"/>
</dbReference>
<evidence type="ECO:0000313" key="3">
    <source>
        <dbReference type="Proteomes" id="UP000012174"/>
    </source>
</evidence>
<protein>
    <submittedName>
        <fullName evidence="2">Putative set domain-containing protein</fullName>
    </submittedName>
</protein>
<dbReference type="PANTHER" id="PTHR47332:SF4">
    <property type="entry name" value="SET DOMAIN-CONTAINING PROTEIN 5"/>
    <property type="match status" value="1"/>
</dbReference>
<dbReference type="PROSITE" id="PS50280">
    <property type="entry name" value="SET"/>
    <property type="match status" value="1"/>
</dbReference>
<dbReference type="InterPro" id="IPR001214">
    <property type="entry name" value="SET_dom"/>
</dbReference>
<dbReference type="SMART" id="SM00317">
    <property type="entry name" value="SET"/>
    <property type="match status" value="1"/>
</dbReference>
<evidence type="ECO:0000259" key="1">
    <source>
        <dbReference type="PROSITE" id="PS50280"/>
    </source>
</evidence>
<dbReference type="InterPro" id="IPR053185">
    <property type="entry name" value="SET_domain_protein"/>
</dbReference>
<dbReference type="SUPFAM" id="SSF82199">
    <property type="entry name" value="SET domain"/>
    <property type="match status" value="1"/>
</dbReference>
<dbReference type="PANTHER" id="PTHR47332">
    <property type="entry name" value="SET DOMAIN-CONTAINING PROTEIN 5"/>
    <property type="match status" value="1"/>
</dbReference>
<dbReference type="Proteomes" id="UP000012174">
    <property type="component" value="Unassembled WGS sequence"/>
</dbReference>
<name>M7SNC5_EUTLA</name>
<dbReference type="AlphaFoldDB" id="M7SNC5"/>
<evidence type="ECO:0000313" key="2">
    <source>
        <dbReference type="EMBL" id="EMR65672.1"/>
    </source>
</evidence>
<keyword evidence="3" id="KW-1185">Reference proteome</keyword>
<proteinExistence type="predicted"/>
<sequence>MVRSTGTAMGDGLFATRDIKQGTTIFTESPILTVVGTAPKATTPTTSTTTTSTNIPDDVTTDLSAFCTLLRDLPPDTLRALDQLACNPAHVNPVTRARVRQWYKDRGMTNASGEVLKGKKLQDATKAPIRRFGIYLTNRVSIETTTTTTTTSSSSSDNSNSSASAVFPLYSRVNHSCIPNARRSWDAGAQQLTLYSVRDIRAGEQVLASYVSYACRTREQRARDLVLAYAAFACGCRACADPDLEVARQRSFFLSRGLGHYANPVARMVGAAIGYLQDYVPKTTAEALAWAEELVALLEAQGLYGPELCKILETGALQKALDYAYKEVDLGRCIVGTESEYLDKDAQDADTWVKHLQKERFRNLRQFWERGRF</sequence>
<dbReference type="eggNOG" id="KOG2084">
    <property type="taxonomic scope" value="Eukaryota"/>
</dbReference>
<dbReference type="OrthoDB" id="265717at2759"/>
<organism evidence="2 3">
    <name type="scientific">Eutypa lata (strain UCR-EL1)</name>
    <name type="common">Grapevine dieback disease fungus</name>
    <name type="synonym">Eutypa armeniacae</name>
    <dbReference type="NCBI Taxonomy" id="1287681"/>
    <lineage>
        <taxon>Eukaryota</taxon>
        <taxon>Fungi</taxon>
        <taxon>Dikarya</taxon>
        <taxon>Ascomycota</taxon>
        <taxon>Pezizomycotina</taxon>
        <taxon>Sordariomycetes</taxon>
        <taxon>Xylariomycetidae</taxon>
        <taxon>Xylariales</taxon>
        <taxon>Diatrypaceae</taxon>
        <taxon>Eutypa</taxon>
    </lineage>
</organism>
<dbReference type="EMBL" id="KB706803">
    <property type="protein sequence ID" value="EMR65672.1"/>
    <property type="molecule type" value="Genomic_DNA"/>
</dbReference>